<dbReference type="InterPro" id="IPR009679">
    <property type="entry name" value="Phage_186_CII-like"/>
</dbReference>
<dbReference type="eggNOG" id="ENOG5033E37">
    <property type="taxonomic scope" value="Bacteria"/>
</dbReference>
<dbReference type="Pfam" id="PF06892">
    <property type="entry name" value="Phage_CP76"/>
    <property type="match status" value="1"/>
</dbReference>
<dbReference type="AlphaFoldDB" id="A0A059KTE5"/>
<name>A0A059KTE5_9PSED</name>
<evidence type="ECO:0000313" key="2">
    <source>
        <dbReference type="Proteomes" id="UP000026739"/>
    </source>
</evidence>
<comment type="caution">
    <text evidence="1">The sequence shown here is derived from an EMBL/GenBank/DDBJ whole genome shotgun (WGS) entry which is preliminary data.</text>
</comment>
<reference evidence="1 2" key="1">
    <citation type="submission" date="2013-12" db="EMBL/GenBank/DDBJ databases">
        <authorList>
            <person name="Formusa P.A."/>
            <person name="Habash M."/>
            <person name="Lee H."/>
            <person name="Trevors J.T."/>
        </authorList>
    </citation>
    <scope>NUCLEOTIDE SEQUENCE [LARGE SCALE GENOMIC DNA]</scope>
    <source>
        <strain evidence="1 2">PD30</strain>
    </source>
</reference>
<gene>
    <name evidence="1" type="ORF">V466_29135</name>
</gene>
<protein>
    <submittedName>
        <fullName evidence="1">Rha family transcriptional regulator</fullName>
    </submittedName>
</protein>
<dbReference type="Proteomes" id="UP000026739">
    <property type="component" value="Unassembled WGS sequence"/>
</dbReference>
<sequence length="143" mass="15792">MEEFERTLHREVKADGGTALAKRMGVNETTLLDCANPNRANHKMNIQMLGMVLTHLPLEGRLSVLSALTNQFECDVVLRKRPEPKPLMAALCHLTAECGDVGRLIFDATSDNHISQHEKAQGDKAIQEAIDALHVLRESLKAA</sequence>
<proteinExistence type="predicted"/>
<dbReference type="RefSeq" id="WP_033061777.1">
    <property type="nucleotide sequence ID" value="NZ_AZQQ01000109.1"/>
</dbReference>
<dbReference type="EMBL" id="AZQQ01000109">
    <property type="protein sequence ID" value="KDD65332.1"/>
    <property type="molecule type" value="Genomic_DNA"/>
</dbReference>
<accession>A0A059KTE5</accession>
<dbReference type="GO" id="GO:0003677">
    <property type="term" value="F:DNA binding"/>
    <property type="evidence" value="ECO:0007669"/>
    <property type="project" value="InterPro"/>
</dbReference>
<organism evidence="1 2">
    <name type="scientific">Pseudomonas mandelii PD30</name>
    <dbReference type="NCBI Taxonomy" id="1419583"/>
    <lineage>
        <taxon>Bacteria</taxon>
        <taxon>Pseudomonadati</taxon>
        <taxon>Pseudomonadota</taxon>
        <taxon>Gammaproteobacteria</taxon>
        <taxon>Pseudomonadales</taxon>
        <taxon>Pseudomonadaceae</taxon>
        <taxon>Pseudomonas</taxon>
    </lineage>
</organism>
<evidence type="ECO:0000313" key="1">
    <source>
        <dbReference type="EMBL" id="KDD65332.1"/>
    </source>
</evidence>